<evidence type="ECO:0000256" key="3">
    <source>
        <dbReference type="SAM" id="MobiDB-lite"/>
    </source>
</evidence>
<feature type="domain" description="Protein kinase" evidence="4">
    <location>
        <begin position="1"/>
        <end position="222"/>
    </location>
</feature>
<feature type="region of interest" description="Disordered" evidence="3">
    <location>
        <begin position="725"/>
        <end position="763"/>
    </location>
</feature>
<feature type="compositionally biased region" description="Polar residues" evidence="3">
    <location>
        <begin position="682"/>
        <end position="697"/>
    </location>
</feature>
<evidence type="ECO:0000313" key="5">
    <source>
        <dbReference type="EMBL" id="KAK2168699.1"/>
    </source>
</evidence>
<dbReference type="Proteomes" id="UP001208570">
    <property type="component" value="Unassembled WGS sequence"/>
</dbReference>
<feature type="compositionally biased region" description="Polar residues" evidence="3">
    <location>
        <begin position="604"/>
        <end position="616"/>
    </location>
</feature>
<evidence type="ECO:0000256" key="2">
    <source>
        <dbReference type="ARBA" id="ARBA00022840"/>
    </source>
</evidence>
<dbReference type="PROSITE" id="PS50011">
    <property type="entry name" value="PROTEIN_KINASE_DOM"/>
    <property type="match status" value="1"/>
</dbReference>
<dbReference type="EMBL" id="JAODUP010000015">
    <property type="protein sequence ID" value="KAK2168699.1"/>
    <property type="molecule type" value="Genomic_DNA"/>
</dbReference>
<dbReference type="PANTHER" id="PTHR24055">
    <property type="entry name" value="MITOGEN-ACTIVATED PROTEIN KINASE"/>
    <property type="match status" value="1"/>
</dbReference>
<feature type="compositionally biased region" description="Basic and acidic residues" evidence="3">
    <location>
        <begin position="618"/>
        <end position="634"/>
    </location>
</feature>
<dbReference type="Gene3D" id="1.10.510.10">
    <property type="entry name" value="Transferase(Phosphotransferase) domain 1"/>
    <property type="match status" value="1"/>
</dbReference>
<dbReference type="FunFam" id="1.10.510.10:FF:000127">
    <property type="entry name" value="Putative cyclin-dependent kinase-like 5"/>
    <property type="match status" value="1"/>
</dbReference>
<feature type="region of interest" description="Disordered" evidence="3">
    <location>
        <begin position="304"/>
        <end position="334"/>
    </location>
</feature>
<dbReference type="AlphaFoldDB" id="A0AAD9NIS5"/>
<keyword evidence="6" id="KW-1185">Reference proteome</keyword>
<dbReference type="GO" id="GO:0005524">
    <property type="term" value="F:ATP binding"/>
    <property type="evidence" value="ECO:0007669"/>
    <property type="project" value="UniProtKB-KW"/>
</dbReference>
<sequence>MTHEDNEDVKRTTLRELKNMLEVLEEQPNGVPLEKARSYVYQLCRAIQWCHCNDVIHRDIKPENLLIGKDDVLKLCDFGFARNLTNSDASGRYTDYVATRWYRSPELLLGSSYGKAVDIWSIGCILGELSDGQPLFPGESEIDQLYTIQKVLGPLPAYQLDIFYNNPRFNGLKFPSASKPQTLKKRYMGILSTVLLDFMKNTLILDPHNRYTIDECLNHEAFGTEQILDRKHPVPLRSNKTKRKQDQRNKFVREKNNDNLSKQIIQTKSHVNNDKMDESVSEISKMEQLGDDVCDIKLLSKQSIKTKESSMKESHSSNSDNDDDDDDDDDDDIKEDIHCNKQKCGRESVCETPDKGMNVKHIPRNFIDLESNHKTVQRSTPLFSGKINTVEQVTDVQVESLKPKPKDYENSSSHLSSKEEEEKFMEEIDKELGSSDEDDPEKPMSQPQKTDIIIKDTKFLRKTSWDKQSPSSQTDYELQGDTPDSFLQLTPRPKIDVPKKEIRNQSAVSSSSHSTSTFTVNLSVTGHGKTKTNKSGKGRDNSPSKQTNSGSGGSSPGPGQKKRFFNHSTQEELNRIRSSIRKKPRESSAQAKSYAEKLAEARTSLYSRMDSNSGKQNRFRDKPYQPNTFRERANKSQYYDEDVDFNQPNYEDSGSKLHHDSPPGSGHPSNMPPKVPRFPSNHLLQDQSWRVDNNYTGNIRKKKKKKYAQILQQKDSDWAAWHSVAGTPKSKPEQRTSPNAINDTEEAKVENYKEPYRDDNHTPNKKPYWQCTLISVRSTTDEMHLYPLPFHKQSPAYPHGTVQHMQDINGLFISPRAPIHSSLSHHRDPHYPSPIQRNDAVGTPIPPPTPANSDHHVFGLQNGFDSRSSSRSQRTPSSPQMIDRHRSPDRDVKALRQYRGSKPDLRSIRDS</sequence>
<feature type="compositionally biased region" description="Basic and acidic residues" evidence="3">
    <location>
        <begin position="882"/>
        <end position="894"/>
    </location>
</feature>
<feature type="compositionally biased region" description="Basic and acidic residues" evidence="3">
    <location>
        <begin position="901"/>
        <end position="911"/>
    </location>
</feature>
<name>A0AAD9NIS5_9ANNE</name>
<feature type="region of interest" description="Disordered" evidence="3">
    <location>
        <begin position="819"/>
        <end position="911"/>
    </location>
</feature>
<dbReference type="Pfam" id="PF00069">
    <property type="entry name" value="Pkinase"/>
    <property type="match status" value="1"/>
</dbReference>
<evidence type="ECO:0000313" key="6">
    <source>
        <dbReference type="Proteomes" id="UP001208570"/>
    </source>
</evidence>
<dbReference type="GO" id="GO:0004672">
    <property type="term" value="F:protein kinase activity"/>
    <property type="evidence" value="ECO:0007669"/>
    <property type="project" value="InterPro"/>
</dbReference>
<dbReference type="InterPro" id="IPR000719">
    <property type="entry name" value="Prot_kinase_dom"/>
</dbReference>
<comment type="caution">
    <text evidence="5">The sequence shown here is derived from an EMBL/GenBank/DDBJ whole genome shotgun (WGS) entry which is preliminary data.</text>
</comment>
<feature type="compositionally biased region" description="Acidic residues" evidence="3">
    <location>
        <begin position="320"/>
        <end position="334"/>
    </location>
</feature>
<feature type="region of interest" description="Disordered" evidence="3">
    <location>
        <begin position="398"/>
        <end position="706"/>
    </location>
</feature>
<keyword evidence="1" id="KW-0547">Nucleotide-binding</keyword>
<keyword evidence="2" id="KW-0067">ATP-binding</keyword>
<reference evidence="5" key="1">
    <citation type="journal article" date="2023" name="Mol. Biol. Evol.">
        <title>Third-Generation Sequencing Reveals the Adaptive Role of the Epigenome in Three Deep-Sea Polychaetes.</title>
        <authorList>
            <person name="Perez M."/>
            <person name="Aroh O."/>
            <person name="Sun Y."/>
            <person name="Lan Y."/>
            <person name="Juniper S.K."/>
            <person name="Young C.R."/>
            <person name="Angers B."/>
            <person name="Qian P.Y."/>
        </authorList>
    </citation>
    <scope>NUCLEOTIDE SEQUENCE</scope>
    <source>
        <strain evidence="5">P08H-3</strain>
    </source>
</reference>
<dbReference type="SUPFAM" id="SSF56112">
    <property type="entry name" value="Protein kinase-like (PK-like)"/>
    <property type="match status" value="1"/>
</dbReference>
<dbReference type="InterPro" id="IPR011009">
    <property type="entry name" value="Kinase-like_dom_sf"/>
</dbReference>
<feature type="region of interest" description="Disordered" evidence="3">
    <location>
        <begin position="230"/>
        <end position="283"/>
    </location>
</feature>
<feature type="compositionally biased region" description="Polar residues" evidence="3">
    <location>
        <begin position="258"/>
        <end position="270"/>
    </location>
</feature>
<feature type="compositionally biased region" description="Polar residues" evidence="3">
    <location>
        <begin position="466"/>
        <end position="476"/>
    </location>
</feature>
<accession>A0AAD9NIS5</accession>
<gene>
    <name evidence="5" type="ORF">LSH36_15g20032</name>
</gene>
<feature type="compositionally biased region" description="Low complexity" evidence="3">
    <location>
        <begin position="866"/>
        <end position="880"/>
    </location>
</feature>
<feature type="compositionally biased region" description="Basic and acidic residues" evidence="3">
    <location>
        <begin position="416"/>
        <end position="433"/>
    </location>
</feature>
<feature type="compositionally biased region" description="Basic and acidic residues" evidence="3">
    <location>
        <begin position="745"/>
        <end position="762"/>
    </location>
</feature>
<feature type="compositionally biased region" description="Basic and acidic residues" evidence="3">
    <location>
        <begin position="244"/>
        <end position="257"/>
    </location>
</feature>
<feature type="compositionally biased region" description="Low complexity" evidence="3">
    <location>
        <begin position="506"/>
        <end position="519"/>
    </location>
</feature>
<dbReference type="InterPro" id="IPR008271">
    <property type="entry name" value="Ser/Thr_kinase_AS"/>
</dbReference>
<proteinExistence type="predicted"/>
<evidence type="ECO:0000256" key="1">
    <source>
        <dbReference type="ARBA" id="ARBA00022741"/>
    </source>
</evidence>
<dbReference type="InterPro" id="IPR050117">
    <property type="entry name" value="MAPK"/>
</dbReference>
<evidence type="ECO:0000259" key="4">
    <source>
        <dbReference type="PROSITE" id="PS50011"/>
    </source>
</evidence>
<dbReference type="SMART" id="SM00220">
    <property type="entry name" value="S_TKc"/>
    <property type="match status" value="1"/>
</dbReference>
<organism evidence="5 6">
    <name type="scientific">Paralvinella palmiformis</name>
    <dbReference type="NCBI Taxonomy" id="53620"/>
    <lineage>
        <taxon>Eukaryota</taxon>
        <taxon>Metazoa</taxon>
        <taxon>Spiralia</taxon>
        <taxon>Lophotrochozoa</taxon>
        <taxon>Annelida</taxon>
        <taxon>Polychaeta</taxon>
        <taxon>Sedentaria</taxon>
        <taxon>Canalipalpata</taxon>
        <taxon>Terebellida</taxon>
        <taxon>Terebelliformia</taxon>
        <taxon>Alvinellidae</taxon>
        <taxon>Paralvinella</taxon>
    </lineage>
</organism>
<feature type="compositionally biased region" description="Basic and acidic residues" evidence="3">
    <location>
        <begin position="452"/>
        <end position="465"/>
    </location>
</feature>
<feature type="compositionally biased region" description="Basic and acidic residues" evidence="3">
    <location>
        <begin position="493"/>
        <end position="503"/>
    </location>
</feature>
<feature type="compositionally biased region" description="Basic and acidic residues" evidence="3">
    <location>
        <begin position="305"/>
        <end position="315"/>
    </location>
</feature>
<protein>
    <recommendedName>
        <fullName evidence="4">Protein kinase domain-containing protein</fullName>
    </recommendedName>
</protein>
<dbReference type="PROSITE" id="PS00108">
    <property type="entry name" value="PROTEIN_KINASE_ST"/>
    <property type="match status" value="1"/>
</dbReference>